<dbReference type="PANTHER" id="PTHR24320">
    <property type="entry name" value="RETINOL DEHYDROGENASE"/>
    <property type="match status" value="1"/>
</dbReference>
<accession>A0A8H6RR38</accession>
<organism evidence="4 5">
    <name type="scientific">Pseudocercospora fuligena</name>
    <dbReference type="NCBI Taxonomy" id="685502"/>
    <lineage>
        <taxon>Eukaryota</taxon>
        <taxon>Fungi</taxon>
        <taxon>Dikarya</taxon>
        <taxon>Ascomycota</taxon>
        <taxon>Pezizomycotina</taxon>
        <taxon>Dothideomycetes</taxon>
        <taxon>Dothideomycetidae</taxon>
        <taxon>Mycosphaerellales</taxon>
        <taxon>Mycosphaerellaceae</taxon>
        <taxon>Pseudocercospora</taxon>
    </lineage>
</organism>
<protein>
    <submittedName>
        <fullName evidence="4">Oxidoreductase calI</fullName>
    </submittedName>
</protein>
<keyword evidence="5" id="KW-1185">Reference proteome</keyword>
<dbReference type="Pfam" id="PF00106">
    <property type="entry name" value="adh_short"/>
    <property type="match status" value="1"/>
</dbReference>
<dbReference type="GO" id="GO:0016491">
    <property type="term" value="F:oxidoreductase activity"/>
    <property type="evidence" value="ECO:0007669"/>
    <property type="project" value="UniProtKB-KW"/>
</dbReference>
<evidence type="ECO:0000256" key="1">
    <source>
        <dbReference type="ARBA" id="ARBA00006484"/>
    </source>
</evidence>
<keyword evidence="2" id="KW-0560">Oxidoreductase</keyword>
<dbReference type="OrthoDB" id="191139at2759"/>
<dbReference type="Proteomes" id="UP000660729">
    <property type="component" value="Unassembled WGS sequence"/>
</dbReference>
<dbReference type="EMBL" id="JABCIY010000041">
    <property type="protein sequence ID" value="KAF7195277.1"/>
    <property type="molecule type" value="Genomic_DNA"/>
</dbReference>
<comment type="caution">
    <text evidence="4">The sequence shown here is derived from an EMBL/GenBank/DDBJ whole genome shotgun (WGS) entry which is preliminary data.</text>
</comment>
<dbReference type="PANTHER" id="PTHR24320:SF272">
    <property type="entry name" value="NAD(P)-BINDING ROSSMANN-FOLD SUPERFAMILY PROTEIN"/>
    <property type="match status" value="1"/>
</dbReference>
<gene>
    <name evidence="4" type="ORF">HII31_03483</name>
</gene>
<evidence type="ECO:0000256" key="3">
    <source>
        <dbReference type="SAM" id="MobiDB-lite"/>
    </source>
</evidence>
<feature type="region of interest" description="Disordered" evidence="3">
    <location>
        <begin position="1"/>
        <end position="20"/>
    </location>
</feature>
<dbReference type="PRINTS" id="PR00081">
    <property type="entry name" value="GDHRDH"/>
</dbReference>
<dbReference type="AlphaFoldDB" id="A0A8H6RR38"/>
<dbReference type="InterPro" id="IPR002347">
    <property type="entry name" value="SDR_fam"/>
</dbReference>
<evidence type="ECO:0000313" key="4">
    <source>
        <dbReference type="EMBL" id="KAF7195277.1"/>
    </source>
</evidence>
<dbReference type="SUPFAM" id="SSF51735">
    <property type="entry name" value="NAD(P)-binding Rossmann-fold domains"/>
    <property type="match status" value="1"/>
</dbReference>
<proteinExistence type="inferred from homology"/>
<dbReference type="Gene3D" id="3.40.50.720">
    <property type="entry name" value="NAD(P)-binding Rossmann-like Domain"/>
    <property type="match status" value="1"/>
</dbReference>
<sequence length="339" mass="37416">MDKYLHLNEAPNGPGDHRPTAEQIIEDDDLVDKLTGKTILITGGTAGLGTESARVLRKTGAKVWITARDPAKGQKCAAKINADDKQYPDVEVIEMDNADLDSVRRGAEAFLKVCPRLNILMTNAGIMACPEAHSAQGHELQFATNHLSHFLLFQILKPSLLAASTPTFASRVISLSSAGHLRSNIHPENYNLTNEYIPFTAYAQSKTANILFANEIARLYGHRGIHAWSVHPGIIFETQISRHQDGGADGLQERLTKETPGLERIYKSTAQGAATQVWAAVGKALEGKGGKYLEDLQVSWNVNEGREMFGGHRDYVYDVEMAGRLWRDSNRLVGWEEEE</sequence>
<evidence type="ECO:0000256" key="2">
    <source>
        <dbReference type="ARBA" id="ARBA00023002"/>
    </source>
</evidence>
<comment type="similarity">
    <text evidence="1">Belongs to the short-chain dehydrogenases/reductases (SDR) family.</text>
</comment>
<evidence type="ECO:0000313" key="5">
    <source>
        <dbReference type="Proteomes" id="UP000660729"/>
    </source>
</evidence>
<reference evidence="4" key="1">
    <citation type="submission" date="2020-04" db="EMBL/GenBank/DDBJ databases">
        <title>Draft genome resource of the tomato pathogen Pseudocercospora fuligena.</title>
        <authorList>
            <person name="Zaccaron A."/>
        </authorList>
    </citation>
    <scope>NUCLEOTIDE SEQUENCE</scope>
    <source>
        <strain evidence="4">PF001</strain>
    </source>
</reference>
<dbReference type="InterPro" id="IPR036291">
    <property type="entry name" value="NAD(P)-bd_dom_sf"/>
</dbReference>
<name>A0A8H6RR38_9PEZI</name>